<evidence type="ECO:0000256" key="4">
    <source>
        <dbReference type="ARBA" id="ARBA00022723"/>
    </source>
</evidence>
<feature type="domain" description="Catalase core" evidence="9">
    <location>
        <begin position="49"/>
        <end position="428"/>
    </location>
</feature>
<evidence type="ECO:0000256" key="5">
    <source>
        <dbReference type="ARBA" id="ARBA00023002"/>
    </source>
</evidence>
<evidence type="ECO:0000256" key="6">
    <source>
        <dbReference type="ARBA" id="ARBA00023004"/>
    </source>
</evidence>
<dbReference type="PRINTS" id="PR00067">
    <property type="entry name" value="CATALASE"/>
</dbReference>
<name>A0ABR3HTU8_LOXSC</name>
<dbReference type="PANTHER" id="PTHR11465:SF9">
    <property type="entry name" value="CATALASE"/>
    <property type="match status" value="1"/>
</dbReference>
<evidence type="ECO:0000259" key="9">
    <source>
        <dbReference type="SMART" id="SM01060"/>
    </source>
</evidence>
<keyword evidence="3" id="KW-0349">Heme</keyword>
<gene>
    <name evidence="10" type="ORF">ABMA27_002491</name>
</gene>
<dbReference type="Proteomes" id="UP001549920">
    <property type="component" value="Unassembled WGS sequence"/>
</dbReference>
<feature type="signal peptide" evidence="8">
    <location>
        <begin position="1"/>
        <end position="16"/>
    </location>
</feature>
<evidence type="ECO:0000256" key="1">
    <source>
        <dbReference type="ARBA" id="ARBA00005329"/>
    </source>
</evidence>
<reference evidence="10 11" key="1">
    <citation type="submission" date="2024-06" db="EMBL/GenBank/DDBJ databases">
        <title>A chromosome-level genome assembly of beet webworm, Loxostege sticticalis.</title>
        <authorList>
            <person name="Zhang Y."/>
        </authorList>
    </citation>
    <scope>NUCLEOTIDE SEQUENCE [LARGE SCALE GENOMIC DNA]</scope>
    <source>
        <strain evidence="10">AQ026</strain>
        <tissue evidence="10">Whole body</tissue>
    </source>
</reference>
<comment type="caution">
    <text evidence="10">The sequence shown here is derived from an EMBL/GenBank/DDBJ whole genome shotgun (WGS) entry which is preliminary data.</text>
</comment>
<feature type="region of interest" description="Disordered" evidence="7">
    <location>
        <begin position="401"/>
        <end position="420"/>
    </location>
</feature>
<dbReference type="InterPro" id="IPR020835">
    <property type="entry name" value="Catalase_sf"/>
</dbReference>
<organism evidence="10 11">
    <name type="scientific">Loxostege sticticalis</name>
    <name type="common">Beet webworm moth</name>
    <dbReference type="NCBI Taxonomy" id="481309"/>
    <lineage>
        <taxon>Eukaryota</taxon>
        <taxon>Metazoa</taxon>
        <taxon>Ecdysozoa</taxon>
        <taxon>Arthropoda</taxon>
        <taxon>Hexapoda</taxon>
        <taxon>Insecta</taxon>
        <taxon>Pterygota</taxon>
        <taxon>Neoptera</taxon>
        <taxon>Endopterygota</taxon>
        <taxon>Lepidoptera</taxon>
        <taxon>Glossata</taxon>
        <taxon>Ditrysia</taxon>
        <taxon>Pyraloidea</taxon>
        <taxon>Crambidae</taxon>
        <taxon>Pyraustinae</taxon>
        <taxon>Loxostege</taxon>
    </lineage>
</organism>
<dbReference type="Gene3D" id="2.40.180.10">
    <property type="entry name" value="Catalase core domain"/>
    <property type="match status" value="1"/>
</dbReference>
<dbReference type="Pfam" id="PF00199">
    <property type="entry name" value="Catalase"/>
    <property type="match status" value="1"/>
</dbReference>
<dbReference type="EMBL" id="JBEUOH010000013">
    <property type="protein sequence ID" value="KAL0879982.1"/>
    <property type="molecule type" value="Genomic_DNA"/>
</dbReference>
<evidence type="ECO:0000313" key="11">
    <source>
        <dbReference type="Proteomes" id="UP001549920"/>
    </source>
</evidence>
<dbReference type="SUPFAM" id="SSF56634">
    <property type="entry name" value="Heme-dependent catalase-like"/>
    <property type="match status" value="1"/>
</dbReference>
<sequence length="551" mass="63497">MKGVLVLLLWVSVVDLSTQYRYDNVTVDYVPWQLTEFKIEHPRPIGVLTTTSGAPVDIRQTNALNTEPFSNMYHLDDTTHTDVERIPERVVHAKGSGVYGYFEVTHDVSRYTSADVFNGIGKKTPFFGRFSTAIQNKGGNELAREIKGLAVKLYTKEGNLDFLTIHVPVYFYKDPIDFGPTVRSFRRNPKTNIYDSTMVWDFVTQKPVFLHLLMWQNSDYGIPYGYRRMDLFPVHAYEITNKHGESHFVRFNFRTEQGLANLTTAQAQAIASQDPNFFTRDMYNAIANKNYPSWRLDMDVITVEQAAHLDYNPFDVTRLWKKGTYHTVTIGRMVVNKNTDNQFRDMELSAFNPANLVPGIPGPPDNLFRARRFSYRDAHRHRLGPNHDNIEINVPIYRKTYTRDSNPPVRSNMRDAPNYYPNTFNGQEPIIDMSYPNIKINVFDRNSVDLEPIAEFYNHILENDAHRQRLADTTATTLVNVDRRIVKSALKLLSLVDQDLGHRTAVSYRAAQEIANAASKLDTKTRYEPLSRCINLFTQGRLNTPSMKKNW</sequence>
<dbReference type="PROSITE" id="PS51402">
    <property type="entry name" value="CATALASE_3"/>
    <property type="match status" value="1"/>
</dbReference>
<evidence type="ECO:0000256" key="2">
    <source>
        <dbReference type="ARBA" id="ARBA00022559"/>
    </source>
</evidence>
<protein>
    <recommendedName>
        <fullName evidence="9">Catalase core domain-containing protein</fullName>
    </recommendedName>
</protein>
<dbReference type="SMART" id="SM01060">
    <property type="entry name" value="Catalase"/>
    <property type="match status" value="1"/>
</dbReference>
<keyword evidence="11" id="KW-1185">Reference proteome</keyword>
<keyword evidence="6" id="KW-0408">Iron</keyword>
<comment type="similarity">
    <text evidence="1">Belongs to the catalase family.</text>
</comment>
<dbReference type="InterPro" id="IPR018028">
    <property type="entry name" value="Catalase"/>
</dbReference>
<evidence type="ECO:0000313" key="10">
    <source>
        <dbReference type="EMBL" id="KAL0879982.1"/>
    </source>
</evidence>
<keyword evidence="4" id="KW-0479">Metal-binding</keyword>
<keyword evidence="8" id="KW-0732">Signal</keyword>
<evidence type="ECO:0000256" key="7">
    <source>
        <dbReference type="SAM" id="MobiDB-lite"/>
    </source>
</evidence>
<proteinExistence type="inferred from homology"/>
<keyword evidence="5" id="KW-0560">Oxidoreductase</keyword>
<keyword evidence="2" id="KW-0575">Peroxidase</keyword>
<evidence type="ECO:0000256" key="3">
    <source>
        <dbReference type="ARBA" id="ARBA00022617"/>
    </source>
</evidence>
<accession>A0ABR3HTU8</accession>
<evidence type="ECO:0000256" key="8">
    <source>
        <dbReference type="SAM" id="SignalP"/>
    </source>
</evidence>
<dbReference type="InterPro" id="IPR011614">
    <property type="entry name" value="Catalase_core"/>
</dbReference>
<dbReference type="PANTHER" id="PTHR11465">
    <property type="entry name" value="CATALASE"/>
    <property type="match status" value="1"/>
</dbReference>
<feature type="chain" id="PRO_5046306587" description="Catalase core domain-containing protein" evidence="8">
    <location>
        <begin position="17"/>
        <end position="551"/>
    </location>
</feature>